<dbReference type="GO" id="GO:0004553">
    <property type="term" value="F:hydrolase activity, hydrolyzing O-glycosyl compounds"/>
    <property type="evidence" value="ECO:0007669"/>
    <property type="project" value="InterPro"/>
</dbReference>
<evidence type="ECO:0000313" key="8">
    <source>
        <dbReference type="Proteomes" id="UP000017837"/>
    </source>
</evidence>
<dbReference type="InterPro" id="IPR000189">
    <property type="entry name" value="Transglyc_AS"/>
</dbReference>
<dbReference type="RefSeq" id="WP_018080298.1">
    <property type="nucleotide sequence ID" value="NZ_AQWM01000001.1"/>
</dbReference>
<dbReference type="Gene3D" id="1.10.530.10">
    <property type="match status" value="1"/>
</dbReference>
<dbReference type="PATRIC" id="fig|1121022.4.peg.1265"/>
<comment type="similarity">
    <text evidence="1">Belongs to the transglycosylase Slt family.</text>
</comment>
<feature type="compositionally biased region" description="Basic residues" evidence="4">
    <location>
        <begin position="773"/>
        <end position="791"/>
    </location>
</feature>
<name>V4RPM2_9CAUL</name>
<evidence type="ECO:0000256" key="4">
    <source>
        <dbReference type="SAM" id="MobiDB-lite"/>
    </source>
</evidence>
<feature type="chain" id="PRO_5004726804" description="Transglycosylase SLT domain-containing protein" evidence="5">
    <location>
        <begin position="36"/>
        <end position="791"/>
    </location>
</feature>
<dbReference type="OrthoDB" id="9815002at2"/>
<sequence>MTQPDRQTIATLARKIALVMGVSALSLGALQPVAAQDDTLQDAAAPPADTARPYIPSTLSGNDSALLQQALSAAKSRNFSQADSLASGLSSPVARKIVTWTIINNDGNIYSFAALDAARRDLWGWPREAKRQIAAEKLIGLSGMTAQQTVDWFKGSPPQTTEGATALITAYGNLTRTEEARALAKSWWRTKVFDALPQVNFYQAFSTYLTQDDHQARLTCLELNYQSGNSQAIRDMTAYVGQHQADIANAVIAMRTSSASGDSLYQNALNGDLHNSTLAFARAKYLAGKGLEPLGFALLADLPPASASPDAASQLYSLRWGYFKAALKARNYRAAYDAMNGGGFEAGESKAEAEFFAGWVALIKLSDPDTAIRHFHELATAGTSPITQGRANYWLGRAYEARNRPATNGIDADATLAQRYYAQGGQYIYAFYGQMAAEKAGIKTITLGKDPIPSQADRDRFESRDLIKAARLLGSTGELDLFRAIVLHLDDVLPNAEEEALLVDLVGAYDSQLMAMKVARVSMQRGFYLPERAYPLRSVPNVPGPEKAFVLAITRQESSFDPSVRSHANARGMMQLIPSTARAVANRLNMGYSDSQLYEPEYNMTLGTYHLGELVDRFDGSYVMAAAGYNAGPSRMKTWVADCGDPRGATADALSFIECHPFTETRNYMMRVTENMRVYRARLAGGTAPLTAMADVQRGFPGPIGAFDTPEFSDTPSPDAPIGYLDYQKAQTTNPAAAAALTTPASGVMAPVADPKPSAKPVKDTRKKAVAEKKKKKVPPAKKTKKKKKKD</sequence>
<feature type="region of interest" description="Disordered" evidence="4">
    <location>
        <begin position="704"/>
        <end position="724"/>
    </location>
</feature>
<dbReference type="GO" id="GO:0042597">
    <property type="term" value="C:periplasmic space"/>
    <property type="evidence" value="ECO:0007669"/>
    <property type="project" value="InterPro"/>
</dbReference>
<comment type="similarity">
    <text evidence="2">Belongs to the virb1 family.</text>
</comment>
<dbReference type="CDD" id="cd13401">
    <property type="entry name" value="Slt70-like"/>
    <property type="match status" value="1"/>
</dbReference>
<dbReference type="SUPFAM" id="SSF48435">
    <property type="entry name" value="Bacterial muramidases"/>
    <property type="match status" value="1"/>
</dbReference>
<accession>V4RPM2</accession>
<dbReference type="GO" id="GO:0000270">
    <property type="term" value="P:peptidoglycan metabolic process"/>
    <property type="evidence" value="ECO:0007669"/>
    <property type="project" value="InterPro"/>
</dbReference>
<dbReference type="Gene3D" id="1.25.20.10">
    <property type="entry name" value="Bacterial muramidases"/>
    <property type="match status" value="1"/>
</dbReference>
<dbReference type="eggNOG" id="COG0741">
    <property type="taxonomic scope" value="Bacteria"/>
</dbReference>
<evidence type="ECO:0000256" key="5">
    <source>
        <dbReference type="SAM" id="SignalP"/>
    </source>
</evidence>
<dbReference type="AlphaFoldDB" id="V4RPM2"/>
<dbReference type="GO" id="GO:0008933">
    <property type="term" value="F:peptidoglycan lytic transglycosylase activity"/>
    <property type="evidence" value="ECO:0007669"/>
    <property type="project" value="InterPro"/>
</dbReference>
<dbReference type="InterPro" id="IPR008939">
    <property type="entry name" value="Lytic_TGlycosylase_superhlx_U"/>
</dbReference>
<comment type="caution">
    <text evidence="7">The sequence shown here is derived from an EMBL/GenBank/DDBJ whole genome shotgun (WGS) entry which is preliminary data.</text>
</comment>
<feature type="compositionally biased region" description="Basic and acidic residues" evidence="4">
    <location>
        <begin position="761"/>
        <end position="772"/>
    </location>
</feature>
<keyword evidence="8" id="KW-1185">Reference proteome</keyword>
<evidence type="ECO:0000256" key="1">
    <source>
        <dbReference type="ARBA" id="ARBA00007734"/>
    </source>
</evidence>
<reference evidence="7 8" key="1">
    <citation type="journal article" date="2014" name="Nature">
        <title>Sequential evolution of bacterial morphology by co-option of a developmental regulator.</title>
        <authorList>
            <person name="Jiang C."/>
            <person name="Brown P.J."/>
            <person name="Ducret A."/>
            <person name="Brun Y.V."/>
        </authorList>
    </citation>
    <scope>NUCLEOTIDE SEQUENCE [LARGE SCALE GENOMIC DNA]</scope>
    <source>
        <strain evidence="7 8">DSM 16100</strain>
    </source>
</reference>
<dbReference type="InterPro" id="IPR008258">
    <property type="entry name" value="Transglycosylase_SLT_dom_1"/>
</dbReference>
<feature type="signal peptide" evidence="5">
    <location>
        <begin position="1"/>
        <end position="35"/>
    </location>
</feature>
<dbReference type="SUPFAM" id="SSF53955">
    <property type="entry name" value="Lysozyme-like"/>
    <property type="match status" value="1"/>
</dbReference>
<evidence type="ECO:0000256" key="3">
    <source>
        <dbReference type="ARBA" id="ARBA00022729"/>
    </source>
</evidence>
<gene>
    <name evidence="7" type="ORF">ABENE_06360</name>
</gene>
<protein>
    <recommendedName>
        <fullName evidence="6">Transglycosylase SLT domain-containing protein</fullName>
    </recommendedName>
</protein>
<dbReference type="PANTHER" id="PTHR37423">
    <property type="entry name" value="SOLUBLE LYTIC MUREIN TRANSGLYCOSYLASE-RELATED"/>
    <property type="match status" value="1"/>
</dbReference>
<proteinExistence type="inferred from homology"/>
<dbReference type="PANTHER" id="PTHR37423:SF2">
    <property type="entry name" value="MEMBRANE-BOUND LYTIC MUREIN TRANSGLYCOSYLASE C"/>
    <property type="match status" value="1"/>
</dbReference>
<keyword evidence="3 5" id="KW-0732">Signal</keyword>
<dbReference type="EMBL" id="AWGB01000009">
    <property type="protein sequence ID" value="ESQ93168.1"/>
    <property type="molecule type" value="Genomic_DNA"/>
</dbReference>
<dbReference type="InterPro" id="IPR023346">
    <property type="entry name" value="Lysozyme-like_dom_sf"/>
</dbReference>
<evidence type="ECO:0000313" key="7">
    <source>
        <dbReference type="EMBL" id="ESQ93168.1"/>
    </source>
</evidence>
<dbReference type="PROSITE" id="PS00922">
    <property type="entry name" value="TRANSGLYCOSYLASE"/>
    <property type="match status" value="1"/>
</dbReference>
<evidence type="ECO:0000259" key="6">
    <source>
        <dbReference type="Pfam" id="PF01464"/>
    </source>
</evidence>
<dbReference type="STRING" id="1121022.GCA_000376105_00627"/>
<feature type="region of interest" description="Disordered" evidence="4">
    <location>
        <begin position="745"/>
        <end position="791"/>
    </location>
</feature>
<dbReference type="GO" id="GO:0016020">
    <property type="term" value="C:membrane"/>
    <property type="evidence" value="ECO:0007669"/>
    <property type="project" value="InterPro"/>
</dbReference>
<feature type="domain" description="Transglycosylase SLT" evidence="6">
    <location>
        <begin position="546"/>
        <end position="642"/>
    </location>
</feature>
<dbReference type="Proteomes" id="UP000017837">
    <property type="component" value="Unassembled WGS sequence"/>
</dbReference>
<organism evidence="7 8">
    <name type="scientific">Asticcacaulis benevestitus DSM 16100 = ATCC BAA-896</name>
    <dbReference type="NCBI Taxonomy" id="1121022"/>
    <lineage>
        <taxon>Bacteria</taxon>
        <taxon>Pseudomonadati</taxon>
        <taxon>Pseudomonadota</taxon>
        <taxon>Alphaproteobacteria</taxon>
        <taxon>Caulobacterales</taxon>
        <taxon>Caulobacteraceae</taxon>
        <taxon>Asticcacaulis</taxon>
    </lineage>
</organism>
<evidence type="ECO:0000256" key="2">
    <source>
        <dbReference type="ARBA" id="ARBA00009387"/>
    </source>
</evidence>
<dbReference type="Pfam" id="PF01464">
    <property type="entry name" value="SLT"/>
    <property type="match status" value="1"/>
</dbReference>